<proteinExistence type="predicted"/>
<evidence type="ECO:0000313" key="2">
    <source>
        <dbReference type="EMBL" id="MDQ0289466.1"/>
    </source>
</evidence>
<reference evidence="2" key="1">
    <citation type="submission" date="2023-07" db="EMBL/GenBank/DDBJ databases">
        <title>Genomic Encyclopedia of Type Strains, Phase IV (KMG-IV): sequencing the most valuable type-strain genomes for metagenomic binning, comparative biology and taxonomic classification.</title>
        <authorList>
            <person name="Goeker M."/>
        </authorList>
    </citation>
    <scope>NUCLEOTIDE SEQUENCE</scope>
    <source>
        <strain evidence="2">DSM 24202</strain>
    </source>
</reference>
<dbReference type="RefSeq" id="WP_307260892.1">
    <property type="nucleotide sequence ID" value="NZ_JAUSVL010000001.1"/>
</dbReference>
<dbReference type="Pfam" id="PF13338">
    <property type="entry name" value="AbiEi_4"/>
    <property type="match status" value="1"/>
</dbReference>
<evidence type="ECO:0000259" key="1">
    <source>
        <dbReference type="Pfam" id="PF13338"/>
    </source>
</evidence>
<name>A0AAE4ANC1_9BACT</name>
<dbReference type="AlphaFoldDB" id="A0AAE4ANC1"/>
<sequence>MDMRTFLAKHPVFTRVEIEEALGEDYSTDRGTANARLAYHVRAGHVVQLQRGLYASVPTGTDPSSFVPDPWLVASKLADDAVIAYRSAFQFHGRSHAVSDDVVFLSKAAIKPRQMHGHRFRRVPYPRALRDQDQVLFGVETLDRLGQDVRVASLERSLVDVLDRPDLGGGWEEIWRSAESVEYYDISQVVEYALLLRNATTAAKVGFFLEQHQEQLTVAASQLDRLREVRSRQPHYLERGRSGRLVAAWNLIVPEEVLNRTWEAER</sequence>
<keyword evidence="3" id="KW-1185">Reference proteome</keyword>
<protein>
    <submittedName>
        <fullName evidence="2">Transcriptional regulator of viral defense system</fullName>
    </submittedName>
</protein>
<comment type="caution">
    <text evidence="2">The sequence shown here is derived from an EMBL/GenBank/DDBJ whole genome shotgun (WGS) entry which is preliminary data.</text>
</comment>
<accession>A0AAE4ANC1</accession>
<organism evidence="2 3">
    <name type="scientific">Oligosphaera ethanolica</name>
    <dbReference type="NCBI Taxonomy" id="760260"/>
    <lineage>
        <taxon>Bacteria</taxon>
        <taxon>Pseudomonadati</taxon>
        <taxon>Lentisphaerota</taxon>
        <taxon>Oligosphaeria</taxon>
        <taxon>Oligosphaerales</taxon>
        <taxon>Oligosphaeraceae</taxon>
        <taxon>Oligosphaera</taxon>
    </lineage>
</organism>
<dbReference type="InterPro" id="IPR025159">
    <property type="entry name" value="AbiEi_N"/>
</dbReference>
<dbReference type="Proteomes" id="UP001238163">
    <property type="component" value="Unassembled WGS sequence"/>
</dbReference>
<feature type="domain" description="AbiEi antitoxin N-terminal" evidence="1">
    <location>
        <begin position="3"/>
        <end position="56"/>
    </location>
</feature>
<gene>
    <name evidence="2" type="ORF">J3R75_001573</name>
</gene>
<dbReference type="EMBL" id="JAUSVL010000001">
    <property type="protein sequence ID" value="MDQ0289466.1"/>
    <property type="molecule type" value="Genomic_DNA"/>
</dbReference>
<evidence type="ECO:0000313" key="3">
    <source>
        <dbReference type="Proteomes" id="UP001238163"/>
    </source>
</evidence>